<evidence type="ECO:0000256" key="1">
    <source>
        <dbReference type="ARBA" id="ARBA00004429"/>
    </source>
</evidence>
<reference evidence="10 11" key="1">
    <citation type="submission" date="2017-02" db="EMBL/GenBank/DDBJ databases">
        <authorList>
            <person name="Peterson S.W."/>
        </authorList>
    </citation>
    <scope>NUCLEOTIDE SEQUENCE [LARGE SCALE GENOMIC DNA]</scope>
    <source>
        <strain evidence="10 11">S285</strain>
    </source>
</reference>
<dbReference type="SUPFAM" id="SSF82866">
    <property type="entry name" value="Multidrug efflux transporter AcrB transmembrane domain"/>
    <property type="match status" value="2"/>
</dbReference>
<dbReference type="PANTHER" id="PTHR32063">
    <property type="match status" value="1"/>
</dbReference>
<dbReference type="KEGG" id="mbry:B1812_00630"/>
<evidence type="ECO:0000256" key="6">
    <source>
        <dbReference type="ARBA" id="ARBA00022989"/>
    </source>
</evidence>
<feature type="transmembrane region" description="Helical" evidence="8">
    <location>
        <begin position="1026"/>
        <end position="1047"/>
    </location>
</feature>
<evidence type="ECO:0000256" key="2">
    <source>
        <dbReference type="ARBA" id="ARBA00022448"/>
    </source>
</evidence>
<keyword evidence="6 8" id="KW-1133">Transmembrane helix</keyword>
<dbReference type="InterPro" id="IPR001036">
    <property type="entry name" value="Acrflvin-R"/>
</dbReference>
<dbReference type="InterPro" id="IPR027463">
    <property type="entry name" value="AcrB_DN_DC_subdom"/>
</dbReference>
<feature type="transmembrane region" description="Helical" evidence="8">
    <location>
        <begin position="931"/>
        <end position="948"/>
    </location>
</feature>
<organism evidence="10 11">
    <name type="scientific">Methylocystis bryophila</name>
    <dbReference type="NCBI Taxonomy" id="655015"/>
    <lineage>
        <taxon>Bacteria</taxon>
        <taxon>Pseudomonadati</taxon>
        <taxon>Pseudomonadota</taxon>
        <taxon>Alphaproteobacteria</taxon>
        <taxon>Hyphomicrobiales</taxon>
        <taxon>Methylocystaceae</taxon>
        <taxon>Methylocystis</taxon>
    </lineage>
</organism>
<keyword evidence="7 8" id="KW-0472">Membrane</keyword>
<keyword evidence="11" id="KW-1185">Reference proteome</keyword>
<dbReference type="PROSITE" id="PS50156">
    <property type="entry name" value="SSD"/>
    <property type="match status" value="1"/>
</dbReference>
<dbReference type="Gene3D" id="3.30.2090.10">
    <property type="entry name" value="Multidrug efflux transporter AcrB TolC docking domain, DN and DC subdomains"/>
    <property type="match status" value="3"/>
</dbReference>
<feature type="transmembrane region" description="Helical" evidence="8">
    <location>
        <begin position="360"/>
        <end position="380"/>
    </location>
</feature>
<feature type="domain" description="SSD" evidence="9">
    <location>
        <begin position="359"/>
        <end position="488"/>
    </location>
</feature>
<evidence type="ECO:0000256" key="4">
    <source>
        <dbReference type="ARBA" id="ARBA00022519"/>
    </source>
</evidence>
<gene>
    <name evidence="10" type="ORF">B1812_00630</name>
</gene>
<dbReference type="Proteomes" id="UP000193978">
    <property type="component" value="Chromosome"/>
</dbReference>
<dbReference type="InterPro" id="IPR000731">
    <property type="entry name" value="SSD"/>
</dbReference>
<feature type="transmembrane region" description="Helical" evidence="8">
    <location>
        <begin position="336"/>
        <end position="353"/>
    </location>
</feature>
<feature type="transmembrane region" description="Helical" evidence="8">
    <location>
        <begin position="386"/>
        <end position="410"/>
    </location>
</feature>
<dbReference type="Gene3D" id="1.20.1640.10">
    <property type="entry name" value="Multidrug efflux transporter AcrB transmembrane domain"/>
    <property type="match status" value="3"/>
</dbReference>
<dbReference type="Pfam" id="PF00873">
    <property type="entry name" value="ACR_tran"/>
    <property type="match status" value="2"/>
</dbReference>
<dbReference type="OrthoDB" id="9807350at2"/>
<dbReference type="FunFam" id="1.20.1640.10:FF:000001">
    <property type="entry name" value="Efflux pump membrane transporter"/>
    <property type="match status" value="1"/>
</dbReference>
<proteinExistence type="predicted"/>
<dbReference type="Gene3D" id="3.30.70.1320">
    <property type="entry name" value="Multidrug efflux transporter AcrB pore domain like"/>
    <property type="match status" value="1"/>
</dbReference>
<sequence length="1112" mass="117598">MSISAPFIARPVATTLLTIGLAIAGALGFFSLPVAPVPQVDIPTVIVLAQLPGASPETVANSVASPLERHLGQIADVSEMTSSSSLGISRIALQFGLGRDIDGAARDVQAGINAARADLPTNLRTNPTYRKVNPADAPIVILALTSKTLTRGQLYDAASNVLQQRLSQLEGVGQVIIGGATLPAVRVELDFEALNKFGIGLEDVRAALASANANSPKGAIEEGAKHFQIYDNDQATKAEDYAPLVIAYRNGNAIRLSDVATVTDSVEDVRNAGYFNDDPAVAVIPFTQPGANIIDTVERIKAELPALEAAMPGDINVVIAGDKSLTIRASLADTEMTLVIAVLLVIGVVYFFLRDVRATIVPSIAVPVSIVGSFGVMYLAGFTLDILSLMALTIATGFVVDDAVVVVENTARHIEAGMPQREAALRGAREVGFTVLSISLSLVAVFTPILFMGGIPGRFFREFALTLSIAILISLVISLTTTPMLCSLLLRKKEAAEVLRPGRRTFFERMLEGYEKSLIVALRHPRTIMLILLATVALNVWLVGVLPKGFFPTQDTGRLTGVLRGDQSVSFQAMQKKLVQMIAIVRKDPAVDNVIGFTGVGSGGQAAAVNTASVYVNLKPLEERHDSAEEVIARLRPALSKIPGGEVFLSAIQDFRVGARSSNALYQYTLLGSGADLYEWTPKLVDALNKGGVLRDVSSDQQLRALEADVNIDRDTASRLGLTAAQIDNALYDSFGQRQVSVIYQAQNQYHVVMTIDPRSTQRPDALNEIYVSTAGAPARGTARTNAPVGTAVASTEQAVTPSTTSTSAATAAAAAAAVNATARNATTNALAVVGTATASTGSSVSTSEETMVPLPGVASFSPGHTALAINHQGLFVATTISFNLAEGASLSQALEDIERATRQIGMPPTLKGSLTGTAQLFTESLKTEPLLIMAALVAVYIVLGMLYESYVHPITILSTLPSAGVGAMLALLIFHTEFSVIAFIGVILLIGIVKKNAILMIDFAIEARRVQGVSSYDAIYEACLLRFRPIMMTTMAAILGAVPLALSFGNGGEVRRPLGIAIVGGLIVSQALTLYTTPVIYLYLDRFSVWAGARWARIMARLGGRAPERSA</sequence>
<dbReference type="Gene3D" id="3.30.70.1440">
    <property type="entry name" value="Multidrug efflux transporter AcrB pore domain"/>
    <property type="match status" value="2"/>
</dbReference>
<dbReference type="AlphaFoldDB" id="A0A1W6MQF8"/>
<evidence type="ECO:0000313" key="11">
    <source>
        <dbReference type="Proteomes" id="UP000193978"/>
    </source>
</evidence>
<accession>A0A1W6MQF8</accession>
<feature type="transmembrane region" description="Helical" evidence="8">
    <location>
        <begin position="1059"/>
        <end position="1085"/>
    </location>
</feature>
<dbReference type="SUPFAM" id="SSF82693">
    <property type="entry name" value="Multidrug efflux transporter AcrB pore domain, PN1, PN2, PC1 and PC2 subdomains"/>
    <property type="match status" value="4"/>
</dbReference>
<evidence type="ECO:0000256" key="3">
    <source>
        <dbReference type="ARBA" id="ARBA00022475"/>
    </source>
</evidence>
<evidence type="ECO:0000259" key="9">
    <source>
        <dbReference type="PROSITE" id="PS50156"/>
    </source>
</evidence>
<evidence type="ECO:0000256" key="5">
    <source>
        <dbReference type="ARBA" id="ARBA00022692"/>
    </source>
</evidence>
<evidence type="ECO:0000313" key="10">
    <source>
        <dbReference type="EMBL" id="ARN79817.1"/>
    </source>
</evidence>
<feature type="transmembrane region" description="Helical" evidence="8">
    <location>
        <begin position="431"/>
        <end position="451"/>
    </location>
</feature>
<dbReference type="SUPFAM" id="SSF82714">
    <property type="entry name" value="Multidrug efflux transporter AcrB TolC docking domain, DN and DC subdomains"/>
    <property type="match status" value="2"/>
</dbReference>
<dbReference type="EMBL" id="CP019948">
    <property type="protein sequence ID" value="ARN79817.1"/>
    <property type="molecule type" value="Genomic_DNA"/>
</dbReference>
<dbReference type="STRING" id="655015.B1812_00630"/>
<feature type="transmembrane region" description="Helical" evidence="8">
    <location>
        <begin position="527"/>
        <end position="546"/>
    </location>
</feature>
<dbReference type="Gene3D" id="3.30.70.1430">
    <property type="entry name" value="Multidrug efflux transporter AcrB pore domain"/>
    <property type="match status" value="2"/>
</dbReference>
<dbReference type="GO" id="GO:0005886">
    <property type="term" value="C:plasma membrane"/>
    <property type="evidence" value="ECO:0007669"/>
    <property type="project" value="UniProtKB-SubCell"/>
</dbReference>
<dbReference type="FunFam" id="3.30.70.1430:FF:000001">
    <property type="entry name" value="Efflux pump membrane transporter"/>
    <property type="match status" value="1"/>
</dbReference>
<dbReference type="PANTHER" id="PTHR32063:SF34">
    <property type="entry name" value="MULTIDRUG RESISTANCE PROTEIN MDTC"/>
    <property type="match status" value="1"/>
</dbReference>
<keyword evidence="3" id="KW-1003">Cell membrane</keyword>
<dbReference type="RefSeq" id="WP_085769865.1">
    <property type="nucleotide sequence ID" value="NZ_AP027149.1"/>
</dbReference>
<name>A0A1W6MQF8_9HYPH</name>
<keyword evidence="5 8" id="KW-0812">Transmembrane</keyword>
<comment type="subcellular location">
    <subcellularLocation>
        <location evidence="1">Cell inner membrane</location>
        <topology evidence="1">Multi-pass membrane protein</topology>
    </subcellularLocation>
</comment>
<evidence type="ECO:0000256" key="8">
    <source>
        <dbReference type="SAM" id="Phobius"/>
    </source>
</evidence>
<keyword evidence="2" id="KW-0813">Transport</keyword>
<dbReference type="GO" id="GO:0042910">
    <property type="term" value="F:xenobiotic transmembrane transporter activity"/>
    <property type="evidence" value="ECO:0007669"/>
    <property type="project" value="TreeGrafter"/>
</dbReference>
<feature type="transmembrane region" description="Helical" evidence="8">
    <location>
        <begin position="463"/>
        <end position="490"/>
    </location>
</feature>
<protein>
    <submittedName>
        <fullName evidence="10">Nodulation protein</fullName>
    </submittedName>
</protein>
<dbReference type="PRINTS" id="PR00702">
    <property type="entry name" value="ACRIFLAVINRP"/>
</dbReference>
<evidence type="ECO:0000256" key="7">
    <source>
        <dbReference type="ARBA" id="ARBA00023136"/>
    </source>
</evidence>
<feature type="transmembrane region" description="Helical" evidence="8">
    <location>
        <begin position="981"/>
        <end position="1006"/>
    </location>
</feature>
<keyword evidence="4" id="KW-0997">Cell inner membrane</keyword>